<protein>
    <recommendedName>
        <fullName evidence="9">Leucine-rich repeat-containing N-terminal plant-type domain-containing protein</fullName>
    </recommendedName>
</protein>
<dbReference type="Proteomes" id="UP001055439">
    <property type="component" value="Chromosome 8"/>
</dbReference>
<evidence type="ECO:0000256" key="3">
    <source>
        <dbReference type="ARBA" id="ARBA00022614"/>
    </source>
</evidence>
<dbReference type="InterPro" id="IPR051582">
    <property type="entry name" value="LRR_extensin-like_regulator"/>
</dbReference>
<keyword evidence="4" id="KW-0732">Signal</keyword>
<dbReference type="Pfam" id="PF00560">
    <property type="entry name" value="LRR_1"/>
    <property type="match status" value="2"/>
</dbReference>
<dbReference type="FunFam" id="3.80.10.10:FF:000041">
    <property type="entry name" value="LRR receptor-like serine/threonine-protein kinase ERECTA"/>
    <property type="match status" value="1"/>
</dbReference>
<evidence type="ECO:0000256" key="2">
    <source>
        <dbReference type="ARBA" id="ARBA00022525"/>
    </source>
</evidence>
<proteinExistence type="predicted"/>
<feature type="non-terminal residue" evidence="7">
    <location>
        <position position="1"/>
    </location>
</feature>
<keyword evidence="2" id="KW-0964">Secreted</keyword>
<dbReference type="GO" id="GO:0005576">
    <property type="term" value="C:extracellular region"/>
    <property type="evidence" value="ECO:0007669"/>
    <property type="project" value="UniProtKB-SubCell"/>
</dbReference>
<dbReference type="EMBL" id="CP097510">
    <property type="protein sequence ID" value="URE30941.1"/>
    <property type="molecule type" value="Genomic_DNA"/>
</dbReference>
<evidence type="ECO:0000313" key="8">
    <source>
        <dbReference type="Proteomes" id="UP001055439"/>
    </source>
</evidence>
<comment type="subcellular location">
    <subcellularLocation>
        <location evidence="1">Secreted</location>
    </subcellularLocation>
</comment>
<reference evidence="7" key="1">
    <citation type="submission" date="2022-05" db="EMBL/GenBank/DDBJ databases">
        <title>The Musa troglodytarum L. genome provides insights into the mechanism of non-climacteric behaviour and enrichment of carotenoids.</title>
        <authorList>
            <person name="Wang J."/>
        </authorList>
    </citation>
    <scope>NUCLEOTIDE SEQUENCE</scope>
    <source>
        <tissue evidence="7">Leaf</tissue>
    </source>
</reference>
<dbReference type="PANTHER" id="PTHR32093:SF121">
    <property type="entry name" value="LEUCINE-RICH REPEAT EXTENSIN-LIKE PROTEIN 6"/>
    <property type="match status" value="1"/>
</dbReference>
<keyword evidence="8" id="KW-1185">Reference proteome</keyword>
<dbReference type="PANTHER" id="PTHR32093">
    <property type="entry name" value="LEUCINE-RICH REPEAT EXTENSIN-LIKE PROTEIN 3-RELATED"/>
    <property type="match status" value="1"/>
</dbReference>
<sequence length="388" mass="43563">NLSFHACSGVLLPHKNEPRQTFSHQKGALLQHCTPINGTKPKRKGWSICKYRISVYISTPQRTLQDTVSTQASQLAENMATIASLHKALVCILLLLFLPFLSLSEDYLPINPRLEKAYVALQAWKHAITADPKNLTLDWCGPHDLGLLSDLALLHLNSNRFHGGLPDAFERLQLLYELDYLDIRFNRFRGEVPLRVFDLRLDALFLNDNQFAFSLPDSIGNSSLSVLVVADNRISGCFPRSITDMADTLNELILLNASITSCIPEDIGKLKNLTVFDVSFNNLVGPLPDSIGEMRKLEQLNVAHNNLSGDVPESICELPRLKNFTSSYNYFCGEPERCLKLRTRDDRENCIPERPHQRSEEQCIAFSSKPVHCDANGCMAPPPPPAHY</sequence>
<gene>
    <name evidence="7" type="ORF">MUK42_26217</name>
</gene>
<evidence type="ECO:0000256" key="5">
    <source>
        <dbReference type="ARBA" id="ARBA00022737"/>
    </source>
</evidence>
<dbReference type="InterPro" id="IPR001611">
    <property type="entry name" value="Leu-rich_rpt"/>
</dbReference>
<organism evidence="7 8">
    <name type="scientific">Musa troglodytarum</name>
    <name type="common">fe'i banana</name>
    <dbReference type="NCBI Taxonomy" id="320322"/>
    <lineage>
        <taxon>Eukaryota</taxon>
        <taxon>Viridiplantae</taxon>
        <taxon>Streptophyta</taxon>
        <taxon>Embryophyta</taxon>
        <taxon>Tracheophyta</taxon>
        <taxon>Spermatophyta</taxon>
        <taxon>Magnoliopsida</taxon>
        <taxon>Liliopsida</taxon>
        <taxon>Zingiberales</taxon>
        <taxon>Musaceae</taxon>
        <taxon>Musa</taxon>
    </lineage>
</organism>
<evidence type="ECO:0000256" key="4">
    <source>
        <dbReference type="ARBA" id="ARBA00022729"/>
    </source>
</evidence>
<evidence type="ECO:0000256" key="6">
    <source>
        <dbReference type="ARBA" id="ARBA00023180"/>
    </source>
</evidence>
<dbReference type="SUPFAM" id="SSF52058">
    <property type="entry name" value="L domain-like"/>
    <property type="match status" value="1"/>
</dbReference>
<accession>A0A9E7HAU3</accession>
<dbReference type="AlphaFoldDB" id="A0A9E7HAU3"/>
<evidence type="ECO:0008006" key="9">
    <source>
        <dbReference type="Google" id="ProtNLM"/>
    </source>
</evidence>
<name>A0A9E7HAU3_9LILI</name>
<dbReference type="Gene3D" id="3.80.10.10">
    <property type="entry name" value="Ribonuclease Inhibitor"/>
    <property type="match status" value="1"/>
</dbReference>
<evidence type="ECO:0000313" key="7">
    <source>
        <dbReference type="EMBL" id="URE30941.1"/>
    </source>
</evidence>
<keyword evidence="5" id="KW-0677">Repeat</keyword>
<evidence type="ECO:0000256" key="1">
    <source>
        <dbReference type="ARBA" id="ARBA00004613"/>
    </source>
</evidence>
<keyword evidence="6" id="KW-0325">Glycoprotein</keyword>
<dbReference type="OrthoDB" id="676979at2759"/>
<keyword evidence="3" id="KW-0433">Leucine-rich repeat</keyword>
<dbReference type="InterPro" id="IPR032675">
    <property type="entry name" value="LRR_dom_sf"/>
</dbReference>